<dbReference type="GO" id="GO:0015833">
    <property type="term" value="P:peptide transport"/>
    <property type="evidence" value="ECO:0007669"/>
    <property type="project" value="TreeGrafter"/>
</dbReference>
<feature type="signal peptide" evidence="5">
    <location>
        <begin position="1"/>
        <end position="20"/>
    </location>
</feature>
<dbReference type="RefSeq" id="WP_109870103.1">
    <property type="nucleotide sequence ID" value="NZ_QGNA01000002.1"/>
</dbReference>
<evidence type="ECO:0000256" key="3">
    <source>
        <dbReference type="ARBA" id="ARBA00022448"/>
    </source>
</evidence>
<dbReference type="Pfam" id="PF00496">
    <property type="entry name" value="SBP_bac_5"/>
    <property type="match status" value="1"/>
</dbReference>
<dbReference type="GO" id="GO:0030288">
    <property type="term" value="C:outer membrane-bounded periplasmic space"/>
    <property type="evidence" value="ECO:0007669"/>
    <property type="project" value="UniProtKB-ARBA"/>
</dbReference>
<evidence type="ECO:0000313" key="7">
    <source>
        <dbReference type="EMBL" id="PWS36992.1"/>
    </source>
</evidence>
<dbReference type="EMBL" id="QGNA01000002">
    <property type="protein sequence ID" value="PWS36992.1"/>
    <property type="molecule type" value="Genomic_DNA"/>
</dbReference>
<keyword evidence="4 5" id="KW-0732">Signal</keyword>
<dbReference type="GO" id="GO:0043190">
    <property type="term" value="C:ATP-binding cassette (ABC) transporter complex"/>
    <property type="evidence" value="ECO:0007669"/>
    <property type="project" value="InterPro"/>
</dbReference>
<name>A0A317FF39_9PROT</name>
<comment type="similarity">
    <text evidence="2">Belongs to the bacterial solute-binding protein 5 family.</text>
</comment>
<comment type="caution">
    <text evidence="7">The sequence shown here is derived from an EMBL/GenBank/DDBJ whole genome shotgun (WGS) entry which is preliminary data.</text>
</comment>
<reference evidence="8" key="1">
    <citation type="submission" date="2018-05" db="EMBL/GenBank/DDBJ databases">
        <authorList>
            <person name="Du Z."/>
            <person name="Wang X."/>
        </authorList>
    </citation>
    <scope>NUCLEOTIDE SEQUENCE [LARGE SCALE GENOMIC DNA]</scope>
    <source>
        <strain evidence="8">CQN31</strain>
    </source>
</reference>
<protein>
    <submittedName>
        <fullName evidence="7">ABC transporter substrate-binding protein</fullName>
    </submittedName>
</protein>
<dbReference type="OrthoDB" id="9773508at2"/>
<dbReference type="PANTHER" id="PTHR30290">
    <property type="entry name" value="PERIPLASMIC BINDING COMPONENT OF ABC TRANSPORTER"/>
    <property type="match status" value="1"/>
</dbReference>
<dbReference type="CDD" id="cd08498">
    <property type="entry name" value="PBP2_NikA_DppA_OppA_like_2"/>
    <property type="match status" value="1"/>
</dbReference>
<keyword evidence="8" id="KW-1185">Reference proteome</keyword>
<feature type="domain" description="Solute-binding protein family 5" evidence="6">
    <location>
        <begin position="64"/>
        <end position="431"/>
    </location>
</feature>
<dbReference type="PANTHER" id="PTHR30290:SF9">
    <property type="entry name" value="OLIGOPEPTIDE-BINDING PROTEIN APPA"/>
    <property type="match status" value="1"/>
</dbReference>
<proteinExistence type="inferred from homology"/>
<dbReference type="InterPro" id="IPR030678">
    <property type="entry name" value="Peptide/Ni-bd"/>
</dbReference>
<keyword evidence="3" id="KW-0813">Transport</keyword>
<comment type="subcellular location">
    <subcellularLocation>
        <location evidence="1">Periplasm</location>
    </subcellularLocation>
</comment>
<dbReference type="Gene3D" id="3.40.190.10">
    <property type="entry name" value="Periplasmic binding protein-like II"/>
    <property type="match status" value="1"/>
</dbReference>
<dbReference type="InterPro" id="IPR039424">
    <property type="entry name" value="SBP_5"/>
</dbReference>
<accession>A0A317FF39</accession>
<evidence type="ECO:0000256" key="5">
    <source>
        <dbReference type="SAM" id="SignalP"/>
    </source>
</evidence>
<dbReference type="Gene3D" id="3.10.105.10">
    <property type="entry name" value="Dipeptide-binding Protein, Domain 3"/>
    <property type="match status" value="1"/>
</dbReference>
<organism evidence="7 8">
    <name type="scientific">Falsiroseomonas bella</name>
    <dbReference type="NCBI Taxonomy" id="2184016"/>
    <lineage>
        <taxon>Bacteria</taxon>
        <taxon>Pseudomonadati</taxon>
        <taxon>Pseudomonadota</taxon>
        <taxon>Alphaproteobacteria</taxon>
        <taxon>Acetobacterales</taxon>
        <taxon>Roseomonadaceae</taxon>
        <taxon>Falsiroseomonas</taxon>
    </lineage>
</organism>
<sequence>MTALRLAAALTACLAAPALGQTLTIATGGSITSLDPHFFNAAPNNAIAEHIFGRLVDRDAQARIKPDLAESWRLISDTEWEFKLRRDVTWHDGRPFTADDVLFTLSRAPNVPNSPGGFGATLRSVKSASAPDPYTLRIVTHWPNPVLLPELASVFVISRHAGEGASTEDYNAGRAAIGTGPYRVASHRMGDRTELARNEGYWGGAEPWARVSYRFVAADPARTAALLAGDVDLIDQVSPADLPRLQRDQRVTLSQIQSLRLAHMGPDFSRAGPLPFVTDNEGKPLAANPFMDVRVRRALNMAINRTALAERAMDGLASPAGQWLPPGAWSHDAATQPPAFDPDGAKRLLAEAGFPNGFRMTLHTMNDRFPNDARLSQAVAQMWSRIGVQTAVEALPWATYSGRAARQEFSMSLGSWGSTTGEGLSFAKSVLATFDRQRRTGSANHRRFSSAEFDALLEQAETIMDEERREQAIFGLVRWSAQNVPMFPLVHLSNVWALKRGLVHDARMDERTLAMGVRPAR</sequence>
<feature type="chain" id="PRO_5016444525" evidence="5">
    <location>
        <begin position="21"/>
        <end position="521"/>
    </location>
</feature>
<evidence type="ECO:0000256" key="1">
    <source>
        <dbReference type="ARBA" id="ARBA00004418"/>
    </source>
</evidence>
<dbReference type="PIRSF" id="PIRSF002741">
    <property type="entry name" value="MppA"/>
    <property type="match status" value="1"/>
</dbReference>
<dbReference type="SUPFAM" id="SSF53850">
    <property type="entry name" value="Periplasmic binding protein-like II"/>
    <property type="match status" value="1"/>
</dbReference>
<evidence type="ECO:0000256" key="2">
    <source>
        <dbReference type="ARBA" id="ARBA00005695"/>
    </source>
</evidence>
<dbReference type="InterPro" id="IPR000914">
    <property type="entry name" value="SBP_5_dom"/>
</dbReference>
<evidence type="ECO:0000256" key="4">
    <source>
        <dbReference type="ARBA" id="ARBA00022729"/>
    </source>
</evidence>
<dbReference type="Gene3D" id="3.90.76.10">
    <property type="entry name" value="Dipeptide-binding Protein, Domain 1"/>
    <property type="match status" value="1"/>
</dbReference>
<evidence type="ECO:0000313" key="8">
    <source>
        <dbReference type="Proteomes" id="UP000245765"/>
    </source>
</evidence>
<dbReference type="AlphaFoldDB" id="A0A317FF39"/>
<evidence type="ECO:0000259" key="6">
    <source>
        <dbReference type="Pfam" id="PF00496"/>
    </source>
</evidence>
<dbReference type="GO" id="GO:1904680">
    <property type="term" value="F:peptide transmembrane transporter activity"/>
    <property type="evidence" value="ECO:0007669"/>
    <property type="project" value="TreeGrafter"/>
</dbReference>
<dbReference type="Proteomes" id="UP000245765">
    <property type="component" value="Unassembled WGS sequence"/>
</dbReference>
<gene>
    <name evidence="7" type="ORF">DFH01_08920</name>
</gene>